<sequence length="183" mass="21365">MHPINEFYLGLRKTTAFDCTLEDLWALPPSMIGVQYFYIEWLFPVDHASKWNRTVPTLHGDDLLFFQSNPEIQQKFLTSFDRIMHYFGIERVGNQVFADDTLKARGYWLKEVGHQEKKISRIMRSLAWCGQLELAKSLQALALELIVQKGHLKPNTLYIWQHLLDDLQDGLDNQAHPVHLMTP</sequence>
<comment type="caution">
    <text evidence="2">The sequence shown here is derived from an EMBL/GenBank/DDBJ whole genome shotgun (WGS) entry which is preliminary data.</text>
</comment>
<dbReference type="STRING" id="470453.B0680_01500"/>
<evidence type="ECO:0000313" key="3">
    <source>
        <dbReference type="Proteomes" id="UP000189800"/>
    </source>
</evidence>
<dbReference type="OrthoDB" id="273514at2"/>
<evidence type="ECO:0000313" key="2">
    <source>
        <dbReference type="EMBL" id="OOS25535.1"/>
    </source>
</evidence>
<organism evidence="2 3">
    <name type="scientific">Moraxella pluranimalium</name>
    <dbReference type="NCBI Taxonomy" id="470453"/>
    <lineage>
        <taxon>Bacteria</taxon>
        <taxon>Pseudomonadati</taxon>
        <taxon>Pseudomonadota</taxon>
        <taxon>Gammaproteobacteria</taxon>
        <taxon>Moraxellales</taxon>
        <taxon>Moraxellaceae</taxon>
        <taxon>Moraxella</taxon>
    </lineage>
</organism>
<reference evidence="2 3" key="1">
    <citation type="submission" date="2017-02" db="EMBL/GenBank/DDBJ databases">
        <title>Draft genome sequence of Moraxella pluranimalium CCUG 54913T type strain.</title>
        <authorList>
            <person name="Salva-Serra F."/>
            <person name="Engstrom-Jakobsson H."/>
            <person name="Thorell K."/>
            <person name="Jaen-Luchoro D."/>
            <person name="Gonzales-Siles L."/>
            <person name="Karlsson R."/>
            <person name="Yazdan S."/>
            <person name="Boulund F."/>
            <person name="Johnning A."/>
            <person name="Engstrand L."/>
            <person name="Kristiansson E."/>
            <person name="Moore E."/>
        </authorList>
    </citation>
    <scope>NUCLEOTIDE SEQUENCE [LARGE SCALE GENOMIC DNA]</scope>
    <source>
        <strain evidence="2 3">CCUG 54913</strain>
    </source>
</reference>
<protein>
    <recommendedName>
        <fullName evidence="1">Opioid growth factor receptor (OGFr) conserved domain-containing protein</fullName>
    </recommendedName>
</protein>
<dbReference type="GO" id="GO:0038023">
    <property type="term" value="F:signaling receptor activity"/>
    <property type="evidence" value="ECO:0007669"/>
    <property type="project" value="InterPro"/>
</dbReference>
<dbReference type="Pfam" id="PF04664">
    <property type="entry name" value="OGFr_N"/>
    <property type="match status" value="1"/>
</dbReference>
<dbReference type="GO" id="GO:0016020">
    <property type="term" value="C:membrane"/>
    <property type="evidence" value="ECO:0007669"/>
    <property type="project" value="InterPro"/>
</dbReference>
<accession>A0A1T0CT58</accession>
<dbReference type="RefSeq" id="WP_078253292.1">
    <property type="nucleotide sequence ID" value="NZ_MUYU01000006.1"/>
</dbReference>
<dbReference type="Proteomes" id="UP000189800">
    <property type="component" value="Unassembled WGS sequence"/>
</dbReference>
<feature type="domain" description="Opioid growth factor receptor (OGFr) conserved" evidence="1">
    <location>
        <begin position="35"/>
        <end position="138"/>
    </location>
</feature>
<dbReference type="InterPro" id="IPR006757">
    <property type="entry name" value="OGF_rcpt"/>
</dbReference>
<proteinExistence type="predicted"/>
<keyword evidence="3" id="KW-1185">Reference proteome</keyword>
<evidence type="ECO:0000259" key="1">
    <source>
        <dbReference type="Pfam" id="PF04664"/>
    </source>
</evidence>
<name>A0A1T0CT58_9GAMM</name>
<dbReference type="AlphaFoldDB" id="A0A1T0CT58"/>
<gene>
    <name evidence="2" type="ORF">B0680_01500</name>
</gene>
<dbReference type="EMBL" id="MUYU01000006">
    <property type="protein sequence ID" value="OOS25535.1"/>
    <property type="molecule type" value="Genomic_DNA"/>
</dbReference>